<accession>A0A391NSZ9</accession>
<dbReference type="Proteomes" id="UP000265618">
    <property type="component" value="Unassembled WGS sequence"/>
</dbReference>
<evidence type="ECO:0000256" key="1">
    <source>
        <dbReference type="SAM" id="MobiDB-lite"/>
    </source>
</evidence>
<feature type="compositionally biased region" description="Basic and acidic residues" evidence="1">
    <location>
        <begin position="118"/>
        <end position="132"/>
    </location>
</feature>
<organism evidence="2 3">
    <name type="scientific">Kipferlia bialata</name>
    <dbReference type="NCBI Taxonomy" id="797122"/>
    <lineage>
        <taxon>Eukaryota</taxon>
        <taxon>Metamonada</taxon>
        <taxon>Carpediemonas-like organisms</taxon>
        <taxon>Kipferlia</taxon>
    </lineage>
</organism>
<feature type="compositionally biased region" description="Basic and acidic residues" evidence="1">
    <location>
        <begin position="90"/>
        <end position="103"/>
    </location>
</feature>
<dbReference type="AlphaFoldDB" id="A0A391NSZ9"/>
<name>A0A391NSZ9_9EUKA</name>
<proteinExistence type="predicted"/>
<evidence type="ECO:0000313" key="3">
    <source>
        <dbReference type="Proteomes" id="UP000265618"/>
    </source>
</evidence>
<comment type="caution">
    <text evidence="2">The sequence shown here is derived from an EMBL/GenBank/DDBJ whole genome shotgun (WGS) entry which is preliminary data.</text>
</comment>
<feature type="compositionally biased region" description="Basic and acidic residues" evidence="1">
    <location>
        <begin position="1"/>
        <end position="12"/>
    </location>
</feature>
<feature type="region of interest" description="Disordered" evidence="1">
    <location>
        <begin position="1"/>
        <end position="177"/>
    </location>
</feature>
<keyword evidence="3" id="KW-1185">Reference proteome</keyword>
<dbReference type="EMBL" id="BDIP01007026">
    <property type="protein sequence ID" value="GCA64365.1"/>
    <property type="molecule type" value="Genomic_DNA"/>
</dbReference>
<sequence>MKTERDRERESEGVPLARGPRVQQRVVATPNARGRRNMSGVVRDNSRDAHQPRGGIPLSPPNPPPPATRLPPFPFRSPSVSRHSMSRLADAWDRERERERESGRSTMSRVPSRGSLDTYREAAERERERERPSSQGGRGGRSEERGGEGGAEVDMDGGSTRPLSGRTKMRHKVGVFV</sequence>
<evidence type="ECO:0000313" key="2">
    <source>
        <dbReference type="EMBL" id="GCA64365.1"/>
    </source>
</evidence>
<protein>
    <submittedName>
        <fullName evidence="2">Uncharacterized protein</fullName>
    </submittedName>
</protein>
<feature type="compositionally biased region" description="Pro residues" evidence="1">
    <location>
        <begin position="58"/>
        <end position="75"/>
    </location>
</feature>
<reference evidence="2 3" key="1">
    <citation type="journal article" date="2018" name="PLoS ONE">
        <title>The draft genome of Kipferlia bialata reveals reductive genome evolution in fornicate parasites.</title>
        <authorList>
            <person name="Tanifuji G."/>
            <person name="Takabayashi S."/>
            <person name="Kume K."/>
            <person name="Takagi M."/>
            <person name="Nakayama T."/>
            <person name="Kamikawa R."/>
            <person name="Inagaki Y."/>
            <person name="Hashimoto T."/>
        </authorList>
    </citation>
    <scope>NUCLEOTIDE SEQUENCE [LARGE SCALE GENOMIC DNA]</scope>
    <source>
        <strain evidence="2">NY0173</strain>
    </source>
</reference>
<gene>
    <name evidence="2" type="ORF">KIPB_014069</name>
</gene>
<feature type="compositionally biased region" description="Basic residues" evidence="1">
    <location>
        <begin position="167"/>
        <end position="177"/>
    </location>
</feature>